<keyword evidence="4" id="KW-1133">Transmembrane helix</keyword>
<dbReference type="SMART" id="SM00421">
    <property type="entry name" value="HTH_LUXR"/>
    <property type="match status" value="1"/>
</dbReference>
<comment type="caution">
    <text evidence="6">The sequence shown here is derived from an EMBL/GenBank/DDBJ whole genome shotgun (WGS) entry which is preliminary data.</text>
</comment>
<reference evidence="7" key="1">
    <citation type="journal article" date="2019" name="Int. J. Syst. Evol. Microbiol.">
        <title>The Global Catalogue of Microorganisms (GCM) 10K type strain sequencing project: providing services to taxonomists for standard genome sequencing and annotation.</title>
        <authorList>
            <consortium name="The Broad Institute Genomics Platform"/>
            <consortium name="The Broad Institute Genome Sequencing Center for Infectious Disease"/>
            <person name="Wu L."/>
            <person name="Ma J."/>
        </authorList>
    </citation>
    <scope>NUCLEOTIDE SEQUENCE [LARGE SCALE GENOMIC DNA]</scope>
    <source>
        <strain evidence="7">KCTC 52368</strain>
    </source>
</reference>
<protein>
    <submittedName>
        <fullName evidence="6">LuxR C-terminal-related transcriptional regulator</fullName>
    </submittedName>
</protein>
<evidence type="ECO:0000313" key="6">
    <source>
        <dbReference type="EMBL" id="MFD2586040.1"/>
    </source>
</evidence>
<evidence type="ECO:0000256" key="4">
    <source>
        <dbReference type="SAM" id="Phobius"/>
    </source>
</evidence>
<dbReference type="InterPro" id="IPR016032">
    <property type="entry name" value="Sig_transdc_resp-reg_C-effctor"/>
</dbReference>
<evidence type="ECO:0000256" key="2">
    <source>
        <dbReference type="ARBA" id="ARBA00023125"/>
    </source>
</evidence>
<evidence type="ECO:0000259" key="5">
    <source>
        <dbReference type="PROSITE" id="PS50043"/>
    </source>
</evidence>
<organism evidence="6 7">
    <name type="scientific">Croceitalea marina</name>
    <dbReference type="NCBI Taxonomy" id="1775166"/>
    <lineage>
        <taxon>Bacteria</taxon>
        <taxon>Pseudomonadati</taxon>
        <taxon>Bacteroidota</taxon>
        <taxon>Flavobacteriia</taxon>
        <taxon>Flavobacteriales</taxon>
        <taxon>Flavobacteriaceae</taxon>
        <taxon>Croceitalea</taxon>
    </lineage>
</organism>
<keyword evidence="4" id="KW-0472">Membrane</keyword>
<gene>
    <name evidence="6" type="ORF">ACFSQJ_03815</name>
</gene>
<dbReference type="PANTHER" id="PTHR44688:SF16">
    <property type="entry name" value="DNA-BINDING TRANSCRIPTIONAL ACTIVATOR DEVR_DOSR"/>
    <property type="match status" value="1"/>
</dbReference>
<dbReference type="SUPFAM" id="SSF46894">
    <property type="entry name" value="C-terminal effector domain of the bipartite response regulators"/>
    <property type="match status" value="1"/>
</dbReference>
<dbReference type="Gene3D" id="1.10.10.10">
    <property type="entry name" value="Winged helix-like DNA-binding domain superfamily/Winged helix DNA-binding domain"/>
    <property type="match status" value="1"/>
</dbReference>
<feature type="transmembrane region" description="Helical" evidence="4">
    <location>
        <begin position="12"/>
        <end position="30"/>
    </location>
</feature>
<dbReference type="InterPro" id="IPR000792">
    <property type="entry name" value="Tscrpt_reg_LuxR_C"/>
</dbReference>
<dbReference type="Proteomes" id="UP001597526">
    <property type="component" value="Unassembled WGS sequence"/>
</dbReference>
<evidence type="ECO:0000313" key="7">
    <source>
        <dbReference type="Proteomes" id="UP001597526"/>
    </source>
</evidence>
<proteinExistence type="predicted"/>
<dbReference type="CDD" id="cd06170">
    <property type="entry name" value="LuxR_C_like"/>
    <property type="match status" value="1"/>
</dbReference>
<dbReference type="Pfam" id="PF00196">
    <property type="entry name" value="GerE"/>
    <property type="match status" value="1"/>
</dbReference>
<feature type="domain" description="HTH luxR-type" evidence="5">
    <location>
        <begin position="86"/>
        <end position="150"/>
    </location>
</feature>
<keyword evidence="1" id="KW-0805">Transcription regulation</keyword>
<accession>A0ABW5MRM5</accession>
<dbReference type="InterPro" id="IPR036388">
    <property type="entry name" value="WH-like_DNA-bd_sf"/>
</dbReference>
<keyword evidence="4" id="KW-0812">Transmembrane</keyword>
<dbReference type="PRINTS" id="PR00038">
    <property type="entry name" value="HTHLUXR"/>
</dbReference>
<keyword evidence="7" id="KW-1185">Reference proteome</keyword>
<evidence type="ECO:0000256" key="3">
    <source>
        <dbReference type="ARBA" id="ARBA00023163"/>
    </source>
</evidence>
<sequence>MKFERILLKYKKYFLVLAIVLTSVAISIRSHDGKVDLILRDYPIIIFLMMIISIFLFVLYAEVNKRSIGNLSLQIKERSKDKGEDFNQLLFELTGRQKEVYDLIIAGKTNKEIMSELFIEQSTLKTHINQIYRKLDIKNRKELKSKLNHQ</sequence>
<dbReference type="PROSITE" id="PS50043">
    <property type="entry name" value="HTH_LUXR_2"/>
    <property type="match status" value="1"/>
</dbReference>
<dbReference type="PANTHER" id="PTHR44688">
    <property type="entry name" value="DNA-BINDING TRANSCRIPTIONAL ACTIVATOR DEVR_DOSR"/>
    <property type="match status" value="1"/>
</dbReference>
<keyword evidence="2" id="KW-0238">DNA-binding</keyword>
<keyword evidence="3" id="KW-0804">Transcription</keyword>
<dbReference type="RefSeq" id="WP_377765692.1">
    <property type="nucleotide sequence ID" value="NZ_JBHULB010000006.1"/>
</dbReference>
<feature type="transmembrane region" description="Helical" evidence="4">
    <location>
        <begin position="42"/>
        <end position="61"/>
    </location>
</feature>
<evidence type="ECO:0000256" key="1">
    <source>
        <dbReference type="ARBA" id="ARBA00023015"/>
    </source>
</evidence>
<dbReference type="EMBL" id="JBHULB010000006">
    <property type="protein sequence ID" value="MFD2586040.1"/>
    <property type="molecule type" value="Genomic_DNA"/>
</dbReference>
<name>A0ABW5MRM5_9FLAO</name>